<keyword evidence="1" id="KW-0812">Transmembrane</keyword>
<evidence type="ECO:0000313" key="2">
    <source>
        <dbReference type="EMBL" id="MBB3967156.1"/>
    </source>
</evidence>
<comment type="caution">
    <text evidence="2">The sequence shown here is derived from an EMBL/GenBank/DDBJ whole genome shotgun (WGS) entry which is preliminary data.</text>
</comment>
<reference evidence="2 3" key="1">
    <citation type="submission" date="2020-08" db="EMBL/GenBank/DDBJ databases">
        <title>Genomic Encyclopedia of Type Strains, Phase IV (KMG-IV): sequencing the most valuable type-strain genomes for metagenomic binning, comparative biology and taxonomic classification.</title>
        <authorList>
            <person name="Goeker M."/>
        </authorList>
    </citation>
    <scope>NUCLEOTIDE SEQUENCE [LARGE SCALE GENOMIC DNA]</scope>
    <source>
        <strain evidence="2 3">DSM 26575</strain>
    </source>
</reference>
<dbReference type="RefSeq" id="WP_183902578.1">
    <property type="nucleotide sequence ID" value="NZ_JACIDW010000033.1"/>
</dbReference>
<sequence length="185" mass="20769">MSDPPEASFPRREFRRAKRPVYIGLLAGGVILLYPVAIGATKILGPEFGVAPRILLTMAFLAIYAVGARALLSRLDFDEVVLALDHQGIRFTPHGTGRIPWASIAGIKYYEVGRFRENKIIAISKRDAETKETRIDAHLLRGSRPRELYETMRRYHRHFAPATNRKDDANVGTYASSSWTGLDDD</sequence>
<feature type="transmembrane region" description="Helical" evidence="1">
    <location>
        <begin position="21"/>
        <end position="44"/>
    </location>
</feature>
<keyword evidence="1" id="KW-0472">Membrane</keyword>
<organism evidence="2 3">
    <name type="scientific">Rhizobium metallidurans</name>
    <dbReference type="NCBI Taxonomy" id="1265931"/>
    <lineage>
        <taxon>Bacteria</taxon>
        <taxon>Pseudomonadati</taxon>
        <taxon>Pseudomonadota</taxon>
        <taxon>Alphaproteobacteria</taxon>
        <taxon>Hyphomicrobiales</taxon>
        <taxon>Rhizobiaceae</taxon>
        <taxon>Rhizobium/Agrobacterium group</taxon>
        <taxon>Rhizobium</taxon>
    </lineage>
</organism>
<dbReference type="AlphaFoldDB" id="A0A7W6CVG3"/>
<dbReference type="Proteomes" id="UP000582090">
    <property type="component" value="Unassembled WGS sequence"/>
</dbReference>
<keyword evidence="1" id="KW-1133">Transmembrane helix</keyword>
<accession>A0A7W6CVG3</accession>
<feature type="transmembrane region" description="Helical" evidence="1">
    <location>
        <begin position="50"/>
        <end position="72"/>
    </location>
</feature>
<gene>
    <name evidence="2" type="ORF">GGQ67_004852</name>
</gene>
<evidence type="ECO:0000256" key="1">
    <source>
        <dbReference type="SAM" id="Phobius"/>
    </source>
</evidence>
<dbReference type="EMBL" id="JACIDW010000033">
    <property type="protein sequence ID" value="MBB3967156.1"/>
    <property type="molecule type" value="Genomic_DNA"/>
</dbReference>
<protein>
    <recommendedName>
        <fullName evidence="4">PH domain-containing protein</fullName>
    </recommendedName>
</protein>
<proteinExistence type="predicted"/>
<name>A0A7W6CVG3_9HYPH</name>
<evidence type="ECO:0008006" key="4">
    <source>
        <dbReference type="Google" id="ProtNLM"/>
    </source>
</evidence>
<evidence type="ECO:0000313" key="3">
    <source>
        <dbReference type="Proteomes" id="UP000582090"/>
    </source>
</evidence>
<keyword evidence="3" id="KW-1185">Reference proteome</keyword>